<keyword evidence="2 5" id="KW-0812">Transmembrane</keyword>
<dbReference type="GO" id="GO:0016020">
    <property type="term" value="C:membrane"/>
    <property type="evidence" value="ECO:0007669"/>
    <property type="project" value="UniProtKB-SubCell"/>
</dbReference>
<dbReference type="InterPro" id="IPR010432">
    <property type="entry name" value="RDD"/>
</dbReference>
<comment type="subcellular location">
    <subcellularLocation>
        <location evidence="1">Membrane</location>
        <topology evidence="1">Multi-pass membrane protein</topology>
    </subcellularLocation>
</comment>
<evidence type="ECO:0000256" key="1">
    <source>
        <dbReference type="ARBA" id="ARBA00004141"/>
    </source>
</evidence>
<protein>
    <submittedName>
        <fullName evidence="7">RDD family protein</fullName>
    </submittedName>
</protein>
<dbReference type="OrthoDB" id="9814143at2"/>
<keyword evidence="4 5" id="KW-0472">Membrane</keyword>
<dbReference type="PANTHER" id="PTHR38480:SF1">
    <property type="entry name" value="SLR0254 PROTEIN"/>
    <property type="match status" value="1"/>
</dbReference>
<feature type="domain" description="RDD" evidence="6">
    <location>
        <begin position="19"/>
        <end position="150"/>
    </location>
</feature>
<dbReference type="RefSeq" id="WP_125018053.1">
    <property type="nucleotide sequence ID" value="NZ_RQVQ01000008.1"/>
</dbReference>
<proteinExistence type="predicted"/>
<evidence type="ECO:0000256" key="2">
    <source>
        <dbReference type="ARBA" id="ARBA00022692"/>
    </source>
</evidence>
<evidence type="ECO:0000256" key="4">
    <source>
        <dbReference type="ARBA" id="ARBA00023136"/>
    </source>
</evidence>
<dbReference type="Proteomes" id="UP000275719">
    <property type="component" value="Unassembled WGS sequence"/>
</dbReference>
<evidence type="ECO:0000256" key="5">
    <source>
        <dbReference type="SAM" id="Phobius"/>
    </source>
</evidence>
<dbReference type="Pfam" id="PF06271">
    <property type="entry name" value="RDD"/>
    <property type="match status" value="1"/>
</dbReference>
<keyword evidence="8" id="KW-1185">Reference proteome</keyword>
<organism evidence="7 8">
    <name type="scientific">Paenimyroides tangerinum</name>
    <dbReference type="NCBI Taxonomy" id="2488728"/>
    <lineage>
        <taxon>Bacteria</taxon>
        <taxon>Pseudomonadati</taxon>
        <taxon>Bacteroidota</taxon>
        <taxon>Flavobacteriia</taxon>
        <taxon>Flavobacteriales</taxon>
        <taxon>Flavobacteriaceae</taxon>
        <taxon>Paenimyroides</taxon>
    </lineage>
</organism>
<dbReference type="PANTHER" id="PTHR38480">
    <property type="entry name" value="SLR0254 PROTEIN"/>
    <property type="match status" value="1"/>
</dbReference>
<evidence type="ECO:0000259" key="6">
    <source>
        <dbReference type="Pfam" id="PF06271"/>
    </source>
</evidence>
<keyword evidence="3 5" id="KW-1133">Transmembrane helix</keyword>
<sequence>MNGITIITTQNVAINFKAASLGERLLAFAIDMAIKIVYIIALFYFVFDLLGLGSFVNVLDSWEQSSIMFLLFSPTVFYTLIFESWTNGQTPGKMLLKIRVVKLEGYQARFSDYFSRWVCRLIDIDFSLGLPAMVSIIFSDKSQRLGDIVADTTVVSLKSYIQLRHRFLDEISNEYIVTFPTVVRLSDNDMNIIKKAYSNAIMQNDMQMLNKLVLKIEEVTEIKKHDVTIHQFIQTIINDFNHLTSK</sequence>
<evidence type="ECO:0000256" key="3">
    <source>
        <dbReference type="ARBA" id="ARBA00022989"/>
    </source>
</evidence>
<dbReference type="EMBL" id="RQVQ01000008">
    <property type="protein sequence ID" value="RRJ91911.1"/>
    <property type="molecule type" value="Genomic_DNA"/>
</dbReference>
<gene>
    <name evidence="7" type="ORF">EG240_04960</name>
</gene>
<evidence type="ECO:0000313" key="8">
    <source>
        <dbReference type="Proteomes" id="UP000275719"/>
    </source>
</evidence>
<feature type="transmembrane region" description="Helical" evidence="5">
    <location>
        <begin position="25"/>
        <end position="47"/>
    </location>
</feature>
<evidence type="ECO:0000313" key="7">
    <source>
        <dbReference type="EMBL" id="RRJ91911.1"/>
    </source>
</evidence>
<reference evidence="7 8" key="1">
    <citation type="submission" date="2018-11" db="EMBL/GenBank/DDBJ databases">
        <title>Flavobacterium sp. nov., YIM 102701-2 draft genome.</title>
        <authorList>
            <person name="Li G."/>
            <person name="Jiang Y."/>
        </authorList>
    </citation>
    <scope>NUCLEOTIDE SEQUENCE [LARGE SCALE GENOMIC DNA]</scope>
    <source>
        <strain evidence="7 8">YIM 102701-2</strain>
    </source>
</reference>
<feature type="transmembrane region" description="Helical" evidence="5">
    <location>
        <begin position="67"/>
        <end position="85"/>
    </location>
</feature>
<name>A0A3P3W9V0_9FLAO</name>
<comment type="caution">
    <text evidence="7">The sequence shown here is derived from an EMBL/GenBank/DDBJ whole genome shotgun (WGS) entry which is preliminary data.</text>
</comment>
<dbReference type="AlphaFoldDB" id="A0A3P3W9V0"/>
<accession>A0A3P3W9V0</accession>